<name>A0ABR8C7T6_9CYAN</name>
<protein>
    <recommendedName>
        <fullName evidence="6">JAB domain-containing protein</fullName>
    </recommendedName>
</protein>
<proteinExistence type="predicted"/>
<keyword evidence="3" id="KW-0378">Hydrolase</keyword>
<evidence type="ECO:0000256" key="3">
    <source>
        <dbReference type="ARBA" id="ARBA00022801"/>
    </source>
</evidence>
<evidence type="ECO:0000256" key="5">
    <source>
        <dbReference type="ARBA" id="ARBA00023049"/>
    </source>
</evidence>
<comment type="caution">
    <text evidence="7">The sequence shown here is derived from an EMBL/GenBank/DDBJ whole genome shotgun (WGS) entry which is preliminary data.</text>
</comment>
<organism evidence="7 8">
    <name type="scientific">Phormidium tenue FACHB-1050</name>
    <dbReference type="NCBI Taxonomy" id="2692857"/>
    <lineage>
        <taxon>Bacteria</taxon>
        <taxon>Bacillati</taxon>
        <taxon>Cyanobacteriota</taxon>
        <taxon>Cyanophyceae</taxon>
        <taxon>Oscillatoriophycideae</taxon>
        <taxon>Oscillatoriales</taxon>
        <taxon>Oscillatoriaceae</taxon>
        <taxon>Phormidium</taxon>
    </lineage>
</organism>
<dbReference type="Proteomes" id="UP000618445">
    <property type="component" value="Unassembled WGS sequence"/>
</dbReference>
<dbReference type="RefSeq" id="WP_190577060.1">
    <property type="nucleotide sequence ID" value="NZ_CAWPQU010000056.1"/>
</dbReference>
<evidence type="ECO:0000313" key="7">
    <source>
        <dbReference type="EMBL" id="MBD2316318.1"/>
    </source>
</evidence>
<keyword evidence="8" id="KW-1185">Reference proteome</keyword>
<dbReference type="EMBL" id="JACJQY010000006">
    <property type="protein sequence ID" value="MBD2316318.1"/>
    <property type="molecule type" value="Genomic_DNA"/>
</dbReference>
<feature type="domain" description="JAB" evidence="6">
    <location>
        <begin position="139"/>
        <end position="199"/>
    </location>
</feature>
<keyword evidence="5" id="KW-0482">Metalloprotease</keyword>
<sequence>MWQFCAGSNQYGNQPMKLLEHVQKHVATINPASPPTTIAYNNPPLIQHIIATSQSLPEIAATSMYEYVYGSNGTFVRAKRQGLEAIAPVSYYKAKGLRAISASVQMTYPAVPLFLVEQMLEASRIACDANNHPVEIVFHLYFENGNWQLAIPDQEQTATSCKPLDNSANSSYSKAIIEIHSHHGMRAYFSDTDNRDETGFRIYGVLGEIFSNPQIRMRVGMYGHFYETPTTGILELPAQLTDCLVEDW</sequence>
<keyword evidence="2" id="KW-0479">Metal-binding</keyword>
<accession>A0ABR8C7T6</accession>
<evidence type="ECO:0000313" key="8">
    <source>
        <dbReference type="Proteomes" id="UP000618445"/>
    </source>
</evidence>
<keyword evidence="1" id="KW-0645">Protease</keyword>
<evidence type="ECO:0000256" key="1">
    <source>
        <dbReference type="ARBA" id="ARBA00022670"/>
    </source>
</evidence>
<keyword evidence="4" id="KW-0862">Zinc</keyword>
<dbReference type="Pfam" id="PF14464">
    <property type="entry name" value="Prok-JAB"/>
    <property type="match status" value="1"/>
</dbReference>
<evidence type="ECO:0000259" key="6">
    <source>
        <dbReference type="Pfam" id="PF14464"/>
    </source>
</evidence>
<dbReference type="InterPro" id="IPR028090">
    <property type="entry name" value="JAB_dom_prok"/>
</dbReference>
<evidence type="ECO:0000256" key="4">
    <source>
        <dbReference type="ARBA" id="ARBA00022833"/>
    </source>
</evidence>
<gene>
    <name evidence="7" type="ORF">H6G05_05590</name>
</gene>
<reference evidence="7 8" key="1">
    <citation type="journal article" date="2020" name="ISME J.">
        <title>Comparative genomics reveals insights into cyanobacterial evolution and habitat adaptation.</title>
        <authorList>
            <person name="Chen M.Y."/>
            <person name="Teng W.K."/>
            <person name="Zhao L."/>
            <person name="Hu C.X."/>
            <person name="Zhou Y.K."/>
            <person name="Han B.P."/>
            <person name="Song L.R."/>
            <person name="Shu W.S."/>
        </authorList>
    </citation>
    <scope>NUCLEOTIDE SEQUENCE [LARGE SCALE GENOMIC DNA]</scope>
    <source>
        <strain evidence="7 8">FACHB-1050</strain>
    </source>
</reference>
<evidence type="ECO:0000256" key="2">
    <source>
        <dbReference type="ARBA" id="ARBA00022723"/>
    </source>
</evidence>